<feature type="compositionally biased region" description="Basic and acidic residues" evidence="1">
    <location>
        <begin position="154"/>
        <end position="175"/>
    </location>
</feature>
<organism evidence="3 4">
    <name type="scientific">Knoellia remsis</name>
    <dbReference type="NCBI Taxonomy" id="407159"/>
    <lineage>
        <taxon>Bacteria</taxon>
        <taxon>Bacillati</taxon>
        <taxon>Actinomycetota</taxon>
        <taxon>Actinomycetes</taxon>
        <taxon>Micrococcales</taxon>
        <taxon>Intrasporangiaceae</taxon>
        <taxon>Knoellia</taxon>
    </lineage>
</organism>
<sequence>MARITTTSALAGVAGATAIVVAGFGASQAFADSSTPTSSSSSSATPSTSGSGASPGKSAPSADDEHGPGAPGGHHGRGPGGPGVDAEALAEKLGLDESKVEAAIEKVRAATKPATPPTEGQKPTAAEREARQTAYATALAKELDVSEEKLTTALDEIRGDRETERRTELSERLDEAVSSGDLTAADKASVLKAFDAGALGGGPH</sequence>
<reference evidence="3 4" key="1">
    <citation type="submission" date="2018-03" db="EMBL/GenBank/DDBJ databases">
        <title>Genomic Encyclopedia of Archaeal and Bacterial Type Strains, Phase II (KMG-II): from individual species to whole genera.</title>
        <authorList>
            <person name="Goeker M."/>
        </authorList>
    </citation>
    <scope>NUCLEOTIDE SEQUENCE [LARGE SCALE GENOMIC DNA]</scope>
    <source>
        <strain evidence="3 4">ATCC BAA-1496</strain>
    </source>
</reference>
<evidence type="ECO:0000256" key="1">
    <source>
        <dbReference type="SAM" id="MobiDB-lite"/>
    </source>
</evidence>
<evidence type="ECO:0000313" key="3">
    <source>
        <dbReference type="EMBL" id="PRY57491.1"/>
    </source>
</evidence>
<dbReference type="Proteomes" id="UP000237822">
    <property type="component" value="Unassembled WGS sequence"/>
</dbReference>
<dbReference type="RefSeq" id="WP_106297806.1">
    <property type="nucleotide sequence ID" value="NZ_PVTI01000015.1"/>
</dbReference>
<feature type="compositionally biased region" description="Gly residues" evidence="1">
    <location>
        <begin position="69"/>
        <end position="83"/>
    </location>
</feature>
<evidence type="ECO:0008006" key="5">
    <source>
        <dbReference type="Google" id="ProtNLM"/>
    </source>
</evidence>
<feature type="compositionally biased region" description="Basic and acidic residues" evidence="1">
    <location>
        <begin position="89"/>
        <end position="108"/>
    </location>
</feature>
<name>A0A2T0UHS1_9MICO</name>
<protein>
    <recommendedName>
        <fullName evidence="5">ClpA/ClpB-like protein</fullName>
    </recommendedName>
</protein>
<proteinExistence type="predicted"/>
<keyword evidence="4" id="KW-1185">Reference proteome</keyword>
<dbReference type="AlphaFoldDB" id="A0A2T0UHS1"/>
<accession>A0A2T0UHS1</accession>
<gene>
    <name evidence="3" type="ORF">BCF74_1152</name>
</gene>
<dbReference type="EMBL" id="PVTI01000015">
    <property type="protein sequence ID" value="PRY57491.1"/>
    <property type="molecule type" value="Genomic_DNA"/>
</dbReference>
<dbReference type="OrthoDB" id="3790284at2"/>
<feature type="region of interest" description="Disordered" evidence="1">
    <location>
        <begin position="154"/>
        <end position="179"/>
    </location>
</feature>
<keyword evidence="2" id="KW-0732">Signal</keyword>
<evidence type="ECO:0000256" key="2">
    <source>
        <dbReference type="SAM" id="SignalP"/>
    </source>
</evidence>
<feature type="signal peptide" evidence="2">
    <location>
        <begin position="1"/>
        <end position="31"/>
    </location>
</feature>
<feature type="compositionally biased region" description="Low complexity" evidence="1">
    <location>
        <begin position="33"/>
        <end position="61"/>
    </location>
</feature>
<evidence type="ECO:0000313" key="4">
    <source>
        <dbReference type="Proteomes" id="UP000237822"/>
    </source>
</evidence>
<feature type="region of interest" description="Disordered" evidence="1">
    <location>
        <begin position="30"/>
        <end position="131"/>
    </location>
</feature>
<feature type="chain" id="PRO_5015400648" description="ClpA/ClpB-like protein" evidence="2">
    <location>
        <begin position="32"/>
        <end position="204"/>
    </location>
</feature>
<comment type="caution">
    <text evidence="3">The sequence shown here is derived from an EMBL/GenBank/DDBJ whole genome shotgun (WGS) entry which is preliminary data.</text>
</comment>